<dbReference type="Proteomes" id="UP000694540">
    <property type="component" value="Unplaced"/>
</dbReference>
<proteinExistence type="predicted"/>
<dbReference type="Pfam" id="PF15716">
    <property type="entry name" value="DUF4672"/>
    <property type="match status" value="1"/>
</dbReference>
<protein>
    <submittedName>
        <fullName evidence="2">Uncharacterized protein</fullName>
    </submittedName>
</protein>
<dbReference type="AlphaFoldDB" id="A0A8C3YP41"/>
<dbReference type="Ensembl" id="ENSCWAT00000028508.1">
    <property type="protein sequence ID" value="ENSCWAP00000026303.1"/>
    <property type="gene ID" value="ENSCWAG00000019924.1"/>
</dbReference>
<keyword evidence="3" id="KW-1185">Reference proteome</keyword>
<name>A0A8C3YP41_9CETA</name>
<organism evidence="2 3">
    <name type="scientific">Catagonus wagneri</name>
    <name type="common">Chacoan peccary</name>
    <dbReference type="NCBI Taxonomy" id="51154"/>
    <lineage>
        <taxon>Eukaryota</taxon>
        <taxon>Metazoa</taxon>
        <taxon>Chordata</taxon>
        <taxon>Craniata</taxon>
        <taxon>Vertebrata</taxon>
        <taxon>Euteleostomi</taxon>
        <taxon>Mammalia</taxon>
        <taxon>Eutheria</taxon>
        <taxon>Laurasiatheria</taxon>
        <taxon>Artiodactyla</taxon>
        <taxon>Suina</taxon>
        <taxon>Tayassuidae</taxon>
        <taxon>Catagonus</taxon>
    </lineage>
</organism>
<sequence>MPPVQKRKLDPLPKKNRHLRKVVRTKRKRSRKRKRKKKVETHCPGVPPASLVPPQNEEDEAVDNKLTLLSASEDDSDLPSKDRLQSQQDEGTCVMHQECLIQPCEFSVSQELGPSSPAETSLASPPCCFGRFLSCVCQTFSRSRKRKSGRESTQQAEGGRFWAKTNFIVFSMSLFLLVEFLSLPHLQELFFFLLFTC</sequence>
<dbReference type="GeneTree" id="ENSGT00410000029325"/>
<evidence type="ECO:0000313" key="2">
    <source>
        <dbReference type="Ensembl" id="ENSCWAP00000026303.1"/>
    </source>
</evidence>
<dbReference type="PANTHER" id="PTHR40143:SF1">
    <property type="match status" value="1"/>
</dbReference>
<evidence type="ECO:0000313" key="3">
    <source>
        <dbReference type="Proteomes" id="UP000694540"/>
    </source>
</evidence>
<evidence type="ECO:0000256" key="1">
    <source>
        <dbReference type="SAM" id="MobiDB-lite"/>
    </source>
</evidence>
<dbReference type="PANTHER" id="PTHR40143">
    <property type="match status" value="1"/>
</dbReference>
<feature type="compositionally biased region" description="Basic residues" evidence="1">
    <location>
        <begin position="14"/>
        <end position="39"/>
    </location>
</feature>
<feature type="region of interest" description="Disordered" evidence="1">
    <location>
        <begin position="1"/>
        <end position="61"/>
    </location>
</feature>
<reference evidence="2" key="2">
    <citation type="submission" date="2025-09" db="UniProtKB">
        <authorList>
            <consortium name="Ensembl"/>
        </authorList>
    </citation>
    <scope>IDENTIFICATION</scope>
</reference>
<dbReference type="InterPro" id="IPR031445">
    <property type="entry name" value="DUF4672"/>
</dbReference>
<reference evidence="2" key="1">
    <citation type="submission" date="2025-08" db="UniProtKB">
        <authorList>
            <consortium name="Ensembl"/>
        </authorList>
    </citation>
    <scope>IDENTIFICATION</scope>
</reference>
<accession>A0A8C3YP41</accession>